<evidence type="ECO:0000313" key="2">
    <source>
        <dbReference type="Proteomes" id="UP000268051"/>
    </source>
</evidence>
<accession>A0A3N2SBP2</accession>
<protein>
    <submittedName>
        <fullName evidence="1">Uncharacterized protein</fullName>
    </submittedName>
</protein>
<sequence length="160" mass="18155">MYHSGAIFQSVLKTVVGQNSPDNQEHRVHITLSQGLSAYLQQLEQRTHAWFIAQDINATEEIFIRYYYEARRGSLKPLYAQLMQHASEHQLAVQTAITDCLTRVVSGIVPASGRAIRLILGMLTYWLSQYHCGQHRELPETREARDIIAGILHNQVISVG</sequence>
<dbReference type="Proteomes" id="UP000268051">
    <property type="component" value="Unassembled WGS sequence"/>
</dbReference>
<name>A0A3N2SBP2_9ENTR</name>
<reference evidence="1 2" key="1">
    <citation type="submission" date="2018-10" db="EMBL/GenBank/DDBJ databases">
        <title>Horizontal transference of carbapenem resistance between Klebsiella pneumoniae and Kluyvera ascorbata during abdominal infection: a case report.</title>
        <authorList>
            <person name="Raro O.H.F."/>
            <person name="Lima-Morales D."/>
            <person name="Barth A.L."/>
            <person name="Paim T.G.S."/>
            <person name="Mott M.P."/>
            <person name="Riche C.V.W."/>
            <person name="Teixeira U.F."/>
            <person name="Waechter F."/>
            <person name="Dias C.A.G."/>
        </authorList>
    </citation>
    <scope>NUCLEOTIDE SEQUENCE [LARGE SCALE GENOMIC DNA]</scope>
    <source>
        <strain evidence="1 2">OT2</strain>
    </source>
</reference>
<gene>
    <name evidence="1" type="ORF">EB837_04205</name>
</gene>
<dbReference type="AlphaFoldDB" id="A0A3N2SBP2"/>
<organism evidence="1 2">
    <name type="scientific">Kluyvera ascorbata</name>
    <dbReference type="NCBI Taxonomy" id="51288"/>
    <lineage>
        <taxon>Bacteria</taxon>
        <taxon>Pseudomonadati</taxon>
        <taxon>Pseudomonadota</taxon>
        <taxon>Gammaproteobacteria</taxon>
        <taxon>Enterobacterales</taxon>
        <taxon>Enterobacteriaceae</taxon>
        <taxon>Kluyvera</taxon>
    </lineage>
</organism>
<proteinExistence type="predicted"/>
<evidence type="ECO:0000313" key="1">
    <source>
        <dbReference type="EMBL" id="ROU17124.1"/>
    </source>
</evidence>
<comment type="caution">
    <text evidence="1">The sequence shown here is derived from an EMBL/GenBank/DDBJ whole genome shotgun (WGS) entry which is preliminary data.</text>
</comment>
<dbReference type="EMBL" id="RHFN01000003">
    <property type="protein sequence ID" value="ROU17124.1"/>
    <property type="molecule type" value="Genomic_DNA"/>
</dbReference>